<keyword evidence="4" id="KW-1133">Transmembrane helix</keyword>
<dbReference type="Proteomes" id="UP000270927">
    <property type="component" value="Unassembled WGS sequence"/>
</dbReference>
<keyword evidence="3 4" id="KW-0472">Membrane</keyword>
<accession>A0A3N2QAZ8</accession>
<comment type="subcellular location">
    <subcellularLocation>
        <location evidence="1">Membrane</location>
    </subcellularLocation>
</comment>
<dbReference type="SUPFAM" id="SSF103506">
    <property type="entry name" value="Mitochondrial carrier"/>
    <property type="match status" value="1"/>
</dbReference>
<gene>
    <name evidence="5" type="ORF">EDM02_05420</name>
</gene>
<dbReference type="EMBL" id="RARA01000027">
    <property type="protein sequence ID" value="ROT46984.1"/>
    <property type="molecule type" value="Genomic_DNA"/>
</dbReference>
<evidence type="ECO:0000313" key="5">
    <source>
        <dbReference type="EMBL" id="ROT46984.1"/>
    </source>
</evidence>
<evidence type="ECO:0008006" key="7">
    <source>
        <dbReference type="Google" id="ProtNLM"/>
    </source>
</evidence>
<name>A0A3N2QAZ8_9BACT</name>
<sequence>MRLRNLLLNVLIHTMQHSSLLYRLLLDPFTHGIACTIVAYLVAPTQFVKVVYQETGASYTSIITKYVRARNFRSFYAGAHVYALRQFIAAFAFGISQWLFLFSIRYLVFINNTLSIIWQCFLAGIVETVITAYSETKEIAANKGNLMKCKETVSDIFMPILLRNILAASAAILAYELTKNMDGLFMNMVVSTFLGIVASVLTMPFDLIATQNCGSEVRMTWIGRLKQNILVEKKFHRVIFSGLTMRILQIVPYSIAHSLVMLFLVK</sequence>
<evidence type="ECO:0000256" key="3">
    <source>
        <dbReference type="ARBA" id="ARBA00023136"/>
    </source>
</evidence>
<feature type="transmembrane region" description="Helical" evidence="4">
    <location>
        <begin position="156"/>
        <end position="178"/>
    </location>
</feature>
<reference evidence="5 6" key="1">
    <citation type="submission" date="2018-09" db="EMBL/GenBank/DDBJ databases">
        <title>Comparative Genomics of Wolbachia-Cardinium Dual Endosymbiosis in a Plant-Parasitic Nematode.</title>
        <authorList>
            <person name="Brown A.M.V."/>
            <person name="Wasala S.K."/>
            <person name="Howe D.K."/>
            <person name="Peetz A.B."/>
            <person name="Zasada I.A."/>
            <person name="Denver D.R."/>
        </authorList>
    </citation>
    <scope>NUCLEOTIDE SEQUENCE [LARGE SCALE GENOMIC DNA]</scope>
    <source>
        <strain evidence="5 6">Pp_1</strain>
    </source>
</reference>
<evidence type="ECO:0000313" key="6">
    <source>
        <dbReference type="Proteomes" id="UP000270927"/>
    </source>
</evidence>
<protein>
    <recommendedName>
        <fullName evidence="7">Mitochondrial carrier protein</fullName>
    </recommendedName>
</protein>
<dbReference type="Gene3D" id="1.50.40.10">
    <property type="entry name" value="Mitochondrial carrier domain"/>
    <property type="match status" value="1"/>
</dbReference>
<feature type="transmembrane region" description="Helical" evidence="4">
    <location>
        <begin position="243"/>
        <end position="265"/>
    </location>
</feature>
<evidence type="ECO:0000256" key="2">
    <source>
        <dbReference type="ARBA" id="ARBA00022692"/>
    </source>
</evidence>
<keyword evidence="6" id="KW-1185">Reference proteome</keyword>
<feature type="transmembrane region" description="Helical" evidence="4">
    <location>
        <begin position="116"/>
        <end position="135"/>
    </location>
</feature>
<keyword evidence="2 4" id="KW-0812">Transmembrane</keyword>
<comment type="caution">
    <text evidence="5">The sequence shown here is derived from an EMBL/GenBank/DDBJ whole genome shotgun (WGS) entry which is preliminary data.</text>
</comment>
<evidence type="ECO:0000256" key="4">
    <source>
        <dbReference type="SAM" id="Phobius"/>
    </source>
</evidence>
<feature type="transmembrane region" description="Helical" evidence="4">
    <location>
        <begin position="87"/>
        <end position="110"/>
    </location>
</feature>
<feature type="transmembrane region" description="Helical" evidence="4">
    <location>
        <begin position="20"/>
        <end position="43"/>
    </location>
</feature>
<evidence type="ECO:0000256" key="1">
    <source>
        <dbReference type="ARBA" id="ARBA00004370"/>
    </source>
</evidence>
<dbReference type="AlphaFoldDB" id="A0A3N2QAZ8"/>
<dbReference type="GO" id="GO:0016020">
    <property type="term" value="C:membrane"/>
    <property type="evidence" value="ECO:0007669"/>
    <property type="project" value="UniProtKB-SubCell"/>
</dbReference>
<dbReference type="InterPro" id="IPR023395">
    <property type="entry name" value="MCP_dom_sf"/>
</dbReference>
<organism evidence="5 6">
    <name type="scientific">Candidatus Cardinium hertigii</name>
    <dbReference type="NCBI Taxonomy" id="247481"/>
    <lineage>
        <taxon>Bacteria</taxon>
        <taxon>Pseudomonadati</taxon>
        <taxon>Bacteroidota</taxon>
        <taxon>Cytophagia</taxon>
        <taxon>Cytophagales</taxon>
        <taxon>Amoebophilaceae</taxon>
        <taxon>Candidatus Cardinium</taxon>
    </lineage>
</organism>
<feature type="transmembrane region" description="Helical" evidence="4">
    <location>
        <begin position="184"/>
        <end position="209"/>
    </location>
</feature>
<proteinExistence type="predicted"/>